<dbReference type="InterPro" id="IPR051124">
    <property type="entry name" value="Phosphate_Transport_Permease"/>
</dbReference>
<comment type="caution">
    <text evidence="12">The sequence shown here is derived from an EMBL/GenBank/DDBJ whole genome shotgun (WGS) entry which is preliminary data.</text>
</comment>
<evidence type="ECO:0000256" key="8">
    <source>
        <dbReference type="ARBA" id="ARBA00023136"/>
    </source>
</evidence>
<organism evidence="12 13">
    <name type="scientific">Anaerolinea thermophila</name>
    <dbReference type="NCBI Taxonomy" id="167964"/>
    <lineage>
        <taxon>Bacteria</taxon>
        <taxon>Bacillati</taxon>
        <taxon>Chloroflexota</taxon>
        <taxon>Anaerolineae</taxon>
        <taxon>Anaerolineales</taxon>
        <taxon>Anaerolineaceae</taxon>
        <taxon>Anaerolinea</taxon>
    </lineage>
</organism>
<dbReference type="GO" id="GO:0005315">
    <property type="term" value="F:phosphate transmembrane transporter activity"/>
    <property type="evidence" value="ECO:0007669"/>
    <property type="project" value="InterPro"/>
</dbReference>
<comment type="function">
    <text evidence="10">Part of the binding-protein-dependent transport system for phosphate; probably responsible for the translocation of the substrate across the membrane.</text>
</comment>
<dbReference type="InterPro" id="IPR011864">
    <property type="entry name" value="Phosphate_PstC"/>
</dbReference>
<dbReference type="InterPro" id="IPR035906">
    <property type="entry name" value="MetI-like_sf"/>
</dbReference>
<evidence type="ECO:0000259" key="11">
    <source>
        <dbReference type="PROSITE" id="PS50928"/>
    </source>
</evidence>
<evidence type="ECO:0000313" key="13">
    <source>
        <dbReference type="Proteomes" id="UP000064249"/>
    </source>
</evidence>
<keyword evidence="7 9" id="KW-1133">Transmembrane helix</keyword>
<dbReference type="InterPro" id="IPR000515">
    <property type="entry name" value="MetI-like"/>
</dbReference>
<dbReference type="SUPFAM" id="SSF161098">
    <property type="entry name" value="MetI-like"/>
    <property type="match status" value="1"/>
</dbReference>
<evidence type="ECO:0000256" key="6">
    <source>
        <dbReference type="ARBA" id="ARBA00022692"/>
    </source>
</evidence>
<evidence type="ECO:0000256" key="3">
    <source>
        <dbReference type="ARBA" id="ARBA00022448"/>
    </source>
</evidence>
<feature type="transmembrane region" description="Helical" evidence="9">
    <location>
        <begin position="135"/>
        <end position="157"/>
    </location>
</feature>
<feature type="domain" description="ABC transmembrane type-1" evidence="11">
    <location>
        <begin position="62"/>
        <end position="255"/>
    </location>
</feature>
<dbReference type="PANTHER" id="PTHR30425">
    <property type="entry name" value="PHOSPHATE TRANSPORT SYSTEM PERMEASE PROTEIN PST"/>
    <property type="match status" value="1"/>
</dbReference>
<comment type="subcellular location">
    <subcellularLocation>
        <location evidence="1 9">Cell membrane</location>
        <topology evidence="1 9">Multi-pass membrane protein</topology>
    </subcellularLocation>
</comment>
<proteinExistence type="inferred from homology"/>
<reference evidence="12 13" key="1">
    <citation type="journal article" date="2015" name="MBio">
        <title>Genome-Resolved Metagenomic Analysis Reveals Roles for Candidate Phyla and Other Microbial Community Members in Biogeochemical Transformations in Oil Reservoirs.</title>
        <authorList>
            <person name="Hu P."/>
            <person name="Tom L."/>
            <person name="Singh A."/>
            <person name="Thomas B.C."/>
            <person name="Baker B.J."/>
            <person name="Piceno Y.M."/>
            <person name="Andersen G.L."/>
            <person name="Banfield J.F."/>
        </authorList>
    </citation>
    <scope>NUCLEOTIDE SEQUENCE [LARGE SCALE GENOMIC DNA]</scope>
    <source>
        <strain evidence="12">46_16</strain>
    </source>
</reference>
<comment type="similarity">
    <text evidence="2 10">Belongs to the binding-protein-dependent transport system permease family. CysTW subfamily.</text>
</comment>
<dbReference type="EMBL" id="LGFU01000067">
    <property type="protein sequence ID" value="KUK46134.1"/>
    <property type="molecule type" value="Genomic_DNA"/>
</dbReference>
<keyword evidence="5 10" id="KW-0592">Phosphate transport</keyword>
<dbReference type="CDD" id="cd06261">
    <property type="entry name" value="TM_PBP2"/>
    <property type="match status" value="1"/>
</dbReference>
<keyword evidence="4 10" id="KW-1003">Cell membrane</keyword>
<keyword evidence="8 9" id="KW-0472">Membrane</keyword>
<protein>
    <recommendedName>
        <fullName evidence="10">Phosphate transport system permease protein</fullName>
    </recommendedName>
</protein>
<dbReference type="Gene3D" id="1.10.3720.10">
    <property type="entry name" value="MetI-like"/>
    <property type="match status" value="1"/>
</dbReference>
<dbReference type="Proteomes" id="UP000064249">
    <property type="component" value="Unassembled WGS sequence"/>
</dbReference>
<gene>
    <name evidence="12" type="ORF">XD73_0996</name>
</gene>
<dbReference type="GO" id="GO:0005886">
    <property type="term" value="C:plasma membrane"/>
    <property type="evidence" value="ECO:0007669"/>
    <property type="project" value="UniProtKB-SubCell"/>
</dbReference>
<accession>A0A101FX72</accession>
<feature type="transmembrane region" description="Helical" evidence="9">
    <location>
        <begin position="12"/>
        <end position="29"/>
    </location>
</feature>
<evidence type="ECO:0000256" key="1">
    <source>
        <dbReference type="ARBA" id="ARBA00004651"/>
    </source>
</evidence>
<feature type="transmembrane region" description="Helical" evidence="9">
    <location>
        <begin position="102"/>
        <end position="123"/>
    </location>
</feature>
<evidence type="ECO:0000256" key="7">
    <source>
        <dbReference type="ARBA" id="ARBA00022989"/>
    </source>
</evidence>
<dbReference type="AlphaFoldDB" id="A0A101FX72"/>
<evidence type="ECO:0000256" key="9">
    <source>
        <dbReference type="RuleBase" id="RU363032"/>
    </source>
</evidence>
<evidence type="ECO:0000256" key="5">
    <source>
        <dbReference type="ARBA" id="ARBA00022592"/>
    </source>
</evidence>
<evidence type="ECO:0000313" key="12">
    <source>
        <dbReference type="EMBL" id="KUK46134.1"/>
    </source>
</evidence>
<keyword evidence="3 9" id="KW-0813">Transport</keyword>
<feature type="transmembrane region" description="Helical" evidence="9">
    <location>
        <begin position="55"/>
        <end position="81"/>
    </location>
</feature>
<evidence type="ECO:0000256" key="2">
    <source>
        <dbReference type="ARBA" id="ARBA00007069"/>
    </source>
</evidence>
<keyword evidence="6 9" id="KW-0812">Transmembrane</keyword>
<sequence>MKDKVITRIIKIAGFSSIIIVLMIFYFLLKEGLPTLGEVALSDLFTTRWYPIEDYFGILPLFSGSLLVTFISIAIALPFGIGTAVYIAEIAPARVKEILKPLIEILAGIPSVVLGFIGIVFLSPTLRETFNLPTGLTAFTGALLLALISVPTIVSVAEDALNAVPQSYREASYALGVTRWQTIWQVTLPAARSGVITAVMLGISRTLGETMAVMMVTGNAPTMLQGIQSIFKPTRTMTATIASEMGEVASGSTHY</sequence>
<dbReference type="PANTHER" id="PTHR30425:SF1">
    <property type="entry name" value="PHOSPHATE TRANSPORT SYSTEM PERMEASE PROTEIN PSTC"/>
    <property type="match status" value="1"/>
</dbReference>
<feature type="non-terminal residue" evidence="12">
    <location>
        <position position="255"/>
    </location>
</feature>
<dbReference type="Pfam" id="PF00528">
    <property type="entry name" value="BPD_transp_1"/>
    <property type="match status" value="1"/>
</dbReference>
<name>A0A101FX72_9CHLR</name>
<dbReference type="PROSITE" id="PS50928">
    <property type="entry name" value="ABC_TM1"/>
    <property type="match status" value="1"/>
</dbReference>
<dbReference type="GO" id="GO:0006817">
    <property type="term" value="P:phosphate ion transport"/>
    <property type="evidence" value="ECO:0007669"/>
    <property type="project" value="UniProtKB-KW"/>
</dbReference>
<evidence type="ECO:0000256" key="10">
    <source>
        <dbReference type="RuleBase" id="RU363054"/>
    </source>
</evidence>
<evidence type="ECO:0000256" key="4">
    <source>
        <dbReference type="ARBA" id="ARBA00022475"/>
    </source>
</evidence>
<dbReference type="NCBIfam" id="TIGR02138">
    <property type="entry name" value="phosphate_pstC"/>
    <property type="match status" value="1"/>
</dbReference>
<comment type="caution">
    <text evidence="10">Lacks conserved residue(s) required for the propagation of feature annotation.</text>
</comment>